<gene>
    <name evidence="2" type="ORF">T440DRAFT_386820</name>
</gene>
<dbReference type="InterPro" id="IPR001810">
    <property type="entry name" value="F-box_dom"/>
</dbReference>
<dbReference type="AlphaFoldDB" id="A0A6A7BIQ9"/>
<accession>A0A6A7BIQ9</accession>
<sequence>MATLHDLPAEIVENVVSFLCQPDTYRLARSSRALSSLATPFLYRNVDLYMAPGGFAPRIDRFCFNIVSDCRLAARVVSLRLGLRPEEGVRSGQHCLPRDPQFDDGLMFRKAMDAMSSETLIAATDYLRDAIGMREYSAYAALILLVLPSLQHLAVADLKGSTLDHLHTVLRNLDSGTAWNHRRPSQPLIGRLSSIQTVTINVDNLGGMAYRRDACRPALDHLLNLPAVTKLELSIPNGQQGGASLFGNQAPQLINKAKATNITTLVIKHSGPRLFVLEDLLECTPQLKSLTYDLTFARNDQTVGEPHLVDLAAWGDALRLVKDTLETLVFGIEYFDTQLRAFEQPRIGDKFLGHLDLTRFHRLHTLQVPFPFLTGDAEFSITTQICPLLPPGLRHLSLRPDLSHAQFPFPFDSSILQKALPYHESRKEASYAMNARMDVSCMFQATPSILEQTPRLETISVWQPADPDLSWFDSLVEDFATTCRNKNITGKLVYPMLLRWKQAQHWNLIRDITVFDRLHPGLDRSDRFFREEWEGMTLGLASQYHLHALRSHQVLLHR</sequence>
<keyword evidence="3" id="KW-1185">Reference proteome</keyword>
<feature type="domain" description="F-box" evidence="1">
    <location>
        <begin position="1"/>
        <end position="46"/>
    </location>
</feature>
<evidence type="ECO:0000313" key="2">
    <source>
        <dbReference type="EMBL" id="KAF2855273.1"/>
    </source>
</evidence>
<reference evidence="2" key="1">
    <citation type="submission" date="2020-01" db="EMBL/GenBank/DDBJ databases">
        <authorList>
            <consortium name="DOE Joint Genome Institute"/>
            <person name="Haridas S."/>
            <person name="Albert R."/>
            <person name="Binder M."/>
            <person name="Bloem J."/>
            <person name="Labutti K."/>
            <person name="Salamov A."/>
            <person name="Andreopoulos B."/>
            <person name="Baker S.E."/>
            <person name="Barry K."/>
            <person name="Bills G."/>
            <person name="Bluhm B.H."/>
            <person name="Cannon C."/>
            <person name="Castanera R."/>
            <person name="Culley D.E."/>
            <person name="Daum C."/>
            <person name="Ezra D."/>
            <person name="Gonzalez J.B."/>
            <person name="Henrissat B."/>
            <person name="Kuo A."/>
            <person name="Liang C."/>
            <person name="Lipzen A."/>
            <person name="Lutzoni F."/>
            <person name="Magnuson J."/>
            <person name="Mondo S."/>
            <person name="Nolan M."/>
            <person name="Ohm R."/>
            <person name="Pangilinan J."/>
            <person name="Park H.-J."/>
            <person name="Ramirez L."/>
            <person name="Alfaro M."/>
            <person name="Sun H."/>
            <person name="Tritt A."/>
            <person name="Yoshinaga Y."/>
            <person name="Zwiers L.-H."/>
            <person name="Turgeon B.G."/>
            <person name="Goodwin S.B."/>
            <person name="Spatafora J.W."/>
            <person name="Crous P.W."/>
            <person name="Grigoriev I.V."/>
        </authorList>
    </citation>
    <scope>NUCLEOTIDE SEQUENCE</scope>
    <source>
        <strain evidence="2">IPT5</strain>
    </source>
</reference>
<name>A0A6A7BIQ9_9PLEO</name>
<dbReference type="PROSITE" id="PS50181">
    <property type="entry name" value="FBOX"/>
    <property type="match status" value="1"/>
</dbReference>
<proteinExistence type="predicted"/>
<dbReference type="OrthoDB" id="4191831at2759"/>
<dbReference type="EMBL" id="MU006291">
    <property type="protein sequence ID" value="KAF2855273.1"/>
    <property type="molecule type" value="Genomic_DNA"/>
</dbReference>
<organism evidence="2 3">
    <name type="scientific">Plenodomus tracheiphilus IPT5</name>
    <dbReference type="NCBI Taxonomy" id="1408161"/>
    <lineage>
        <taxon>Eukaryota</taxon>
        <taxon>Fungi</taxon>
        <taxon>Dikarya</taxon>
        <taxon>Ascomycota</taxon>
        <taxon>Pezizomycotina</taxon>
        <taxon>Dothideomycetes</taxon>
        <taxon>Pleosporomycetidae</taxon>
        <taxon>Pleosporales</taxon>
        <taxon>Pleosporineae</taxon>
        <taxon>Leptosphaeriaceae</taxon>
        <taxon>Plenodomus</taxon>
    </lineage>
</organism>
<dbReference type="Proteomes" id="UP000799423">
    <property type="component" value="Unassembled WGS sequence"/>
</dbReference>
<evidence type="ECO:0000313" key="3">
    <source>
        <dbReference type="Proteomes" id="UP000799423"/>
    </source>
</evidence>
<protein>
    <recommendedName>
        <fullName evidence="1">F-box domain-containing protein</fullName>
    </recommendedName>
</protein>
<evidence type="ECO:0000259" key="1">
    <source>
        <dbReference type="PROSITE" id="PS50181"/>
    </source>
</evidence>